<name>A0A4D6MQ19_VIGUN</name>
<accession>A0A4D6MQ19</accession>
<organism evidence="1 2">
    <name type="scientific">Vigna unguiculata</name>
    <name type="common">Cowpea</name>
    <dbReference type="NCBI Taxonomy" id="3917"/>
    <lineage>
        <taxon>Eukaryota</taxon>
        <taxon>Viridiplantae</taxon>
        <taxon>Streptophyta</taxon>
        <taxon>Embryophyta</taxon>
        <taxon>Tracheophyta</taxon>
        <taxon>Spermatophyta</taxon>
        <taxon>Magnoliopsida</taxon>
        <taxon>eudicotyledons</taxon>
        <taxon>Gunneridae</taxon>
        <taxon>Pentapetalae</taxon>
        <taxon>rosids</taxon>
        <taxon>fabids</taxon>
        <taxon>Fabales</taxon>
        <taxon>Fabaceae</taxon>
        <taxon>Papilionoideae</taxon>
        <taxon>50 kb inversion clade</taxon>
        <taxon>NPAAA clade</taxon>
        <taxon>indigoferoid/millettioid clade</taxon>
        <taxon>Phaseoleae</taxon>
        <taxon>Vigna</taxon>
    </lineage>
</organism>
<reference evidence="1 2" key="1">
    <citation type="submission" date="2019-04" db="EMBL/GenBank/DDBJ databases">
        <title>An improved genome assembly and genetic linkage map for asparagus bean, Vigna unguiculata ssp. sesquipedialis.</title>
        <authorList>
            <person name="Xia Q."/>
            <person name="Zhang R."/>
            <person name="Dong Y."/>
        </authorList>
    </citation>
    <scope>NUCLEOTIDE SEQUENCE [LARGE SCALE GENOMIC DNA]</scope>
    <source>
        <tissue evidence="1">Leaf</tissue>
    </source>
</reference>
<evidence type="ECO:0000313" key="2">
    <source>
        <dbReference type="Proteomes" id="UP000501690"/>
    </source>
</evidence>
<sequence>MRSPKRMKERIEFMNDNAGKEAAAAAARSLRLRWRLVSRRNNSKSTVQFFEILVVGYVPAPSSPFVVVSGVR</sequence>
<evidence type="ECO:0000313" key="1">
    <source>
        <dbReference type="EMBL" id="QCE03128.1"/>
    </source>
</evidence>
<dbReference type="Proteomes" id="UP000501690">
    <property type="component" value="Linkage Group LG8"/>
</dbReference>
<dbReference type="EMBL" id="CP039352">
    <property type="protein sequence ID" value="QCE03128.1"/>
    <property type="molecule type" value="Genomic_DNA"/>
</dbReference>
<dbReference type="AlphaFoldDB" id="A0A4D6MQ19"/>
<protein>
    <submittedName>
        <fullName evidence="1">Uncharacterized protein</fullName>
    </submittedName>
</protein>
<proteinExistence type="predicted"/>
<keyword evidence="2" id="KW-1185">Reference proteome</keyword>
<gene>
    <name evidence="1" type="ORF">DEO72_LG8g1149</name>
</gene>